<dbReference type="Gene3D" id="3.40.50.620">
    <property type="entry name" value="HUPs"/>
    <property type="match status" value="1"/>
</dbReference>
<dbReference type="eggNOG" id="COG3046">
    <property type="taxonomic scope" value="Bacteria"/>
</dbReference>
<dbReference type="InterPro" id="IPR007357">
    <property type="entry name" value="PhrB-like"/>
</dbReference>
<dbReference type="Proteomes" id="UP000004699">
    <property type="component" value="Unassembled WGS sequence"/>
</dbReference>
<sequence length="527" mass="60913">MRRLARTHIGLKSGDPRKQGMSARNLILVLGDQLSLNNPALSDADPACDHILLAEVTEEATYVRHNRHKLVLLFSAMRHFASRLKRKGFEVHYFQLGDDVSTLKSACKTVLDGHDFERVLVCQPGEYRLAHEFRQWPEALGVEVEVLADTRFLASLEAFDAWADGRKQLRMEYFYRDMRRQYDILMDGDKPCGDRWNYDNENRVGWRQQEDIPPRVNVEPDAVTAAVIEEVSAAFPDNPGDLSQFRLAVTQTGAERQFDWFCEHALSRFGTYQDALVEESPWVFHSLISMYLNCGLLDPLEVCRRVEQHWRNGDCELSAAEGFIRQVLGWREYIRGIYWRFMPDYADENFFGAERPLPDWFWSGETEMRCVSQAVRQSLDLGYAHHIQRLMVIGNFSLLTGLDVQSVCDWYLAVYIDAYEWVELPNTLGMALYADGGSMASKPYAASGKYIQKQGDHCKQCRFKPSKMTGEDACPFNSLYWRFIDRQSDKLENNPRMGLIMANWKKRNPDDKTAILKWADHCLDRHA</sequence>
<dbReference type="STRING" id="565045.NOR51B_1602"/>
<dbReference type="PANTHER" id="PTHR38657:SF1">
    <property type="entry name" value="SLR1343 PROTEIN"/>
    <property type="match status" value="1"/>
</dbReference>
<dbReference type="Gene3D" id="1.10.579.10">
    <property type="entry name" value="DNA Cyclobutane Dipyrimidine Photolyase, subunit A, domain 3"/>
    <property type="match status" value="1"/>
</dbReference>
<dbReference type="Pfam" id="PF04244">
    <property type="entry name" value="DPRP"/>
    <property type="match status" value="1"/>
</dbReference>
<dbReference type="InterPro" id="IPR014729">
    <property type="entry name" value="Rossmann-like_a/b/a_fold"/>
</dbReference>
<dbReference type="HOGENOM" id="CLU_031632_1_0_6"/>
<protein>
    <submittedName>
        <fullName evidence="1">Photolyase</fullName>
    </submittedName>
</protein>
<proteinExistence type="predicted"/>
<dbReference type="InterPro" id="IPR036134">
    <property type="entry name" value="Crypto/Photolyase_FAD-like_sf"/>
</dbReference>
<gene>
    <name evidence="1" type="ORF">NOR51B_1602</name>
</gene>
<name>B8KWL7_9GAMM</name>
<dbReference type="Gene3D" id="1.25.40.80">
    <property type="match status" value="1"/>
</dbReference>
<keyword evidence="1" id="KW-0456">Lyase</keyword>
<organism evidence="1 2">
    <name type="scientific">Luminiphilus syltensis NOR5-1B</name>
    <dbReference type="NCBI Taxonomy" id="565045"/>
    <lineage>
        <taxon>Bacteria</taxon>
        <taxon>Pseudomonadati</taxon>
        <taxon>Pseudomonadota</taxon>
        <taxon>Gammaproteobacteria</taxon>
        <taxon>Cellvibrionales</taxon>
        <taxon>Halieaceae</taxon>
        <taxon>Luminiphilus</taxon>
    </lineage>
</organism>
<reference evidence="2" key="1">
    <citation type="journal article" date="2013" name="BMC Microbiol.">
        <title>Taxonomy and evolution of bacteriochlorophyll a-containing members of the OM60/NOR5 clade of marine gammaproteobacteria: description of Luminiphilus syltensis gen. nov., sp. nov., reclassification of Haliea rubra as Pseudohaliea rubra gen. nov., comb. nov., and emendation of Chromatocurvus halotolerans.</title>
        <authorList>
            <person name="Spring S."/>
            <person name="Riedel T."/>
            <person name="Sproer C."/>
            <person name="Yan S."/>
            <person name="Harder J."/>
            <person name="Fuchs B.M."/>
        </authorList>
    </citation>
    <scope>NUCLEOTIDE SEQUENCE [LARGE SCALE GENOMIC DNA]</scope>
    <source>
        <strain evidence="2">NOR51-B</strain>
    </source>
</reference>
<evidence type="ECO:0000313" key="1">
    <source>
        <dbReference type="EMBL" id="EED35655.1"/>
    </source>
</evidence>
<keyword evidence="2" id="KW-1185">Reference proteome</keyword>
<accession>B8KWL7</accession>
<dbReference type="AlphaFoldDB" id="B8KWL7"/>
<dbReference type="Gene3D" id="1.10.10.1710">
    <property type="entry name" value="Deoxyribodipyrimidine photolyase-related"/>
    <property type="match status" value="1"/>
</dbReference>
<dbReference type="PANTHER" id="PTHR38657">
    <property type="entry name" value="SLR1343 PROTEIN"/>
    <property type="match status" value="1"/>
</dbReference>
<dbReference type="InterPro" id="IPR052551">
    <property type="entry name" value="UV-DNA_repair_photolyase"/>
</dbReference>
<dbReference type="EMBL" id="DS999411">
    <property type="protein sequence ID" value="EED35655.1"/>
    <property type="molecule type" value="Genomic_DNA"/>
</dbReference>
<dbReference type="GO" id="GO:0016829">
    <property type="term" value="F:lyase activity"/>
    <property type="evidence" value="ECO:0007669"/>
    <property type="project" value="UniProtKB-KW"/>
</dbReference>
<evidence type="ECO:0000313" key="2">
    <source>
        <dbReference type="Proteomes" id="UP000004699"/>
    </source>
</evidence>
<dbReference type="SUPFAM" id="SSF48173">
    <property type="entry name" value="Cryptochrome/photolyase FAD-binding domain"/>
    <property type="match status" value="1"/>
</dbReference>